<proteinExistence type="inferred from homology"/>
<dbReference type="AlphaFoldDB" id="A0A7D5M627"/>
<organism evidence="5 6">
    <name type="scientific">Nitrosopumilus ureiphilus</name>
    <dbReference type="NCBI Taxonomy" id="1470067"/>
    <lineage>
        <taxon>Archaea</taxon>
        <taxon>Nitrososphaerota</taxon>
        <taxon>Nitrososphaeria</taxon>
        <taxon>Nitrosopumilales</taxon>
        <taxon>Nitrosopumilaceae</taxon>
        <taxon>Nitrosopumilus</taxon>
    </lineage>
</organism>
<dbReference type="CDD" id="cd04186">
    <property type="entry name" value="GT_2_like_c"/>
    <property type="match status" value="1"/>
</dbReference>
<dbReference type="OrthoDB" id="46222at2157"/>
<keyword evidence="6" id="KW-1185">Reference proteome</keyword>
<comment type="similarity">
    <text evidence="1">Belongs to the glycosyltransferase 2 family.</text>
</comment>
<dbReference type="PANTHER" id="PTHR43179:SF12">
    <property type="entry name" value="GALACTOFURANOSYLTRANSFERASE GLFT2"/>
    <property type="match status" value="1"/>
</dbReference>
<evidence type="ECO:0000313" key="5">
    <source>
        <dbReference type="EMBL" id="QLH05767.1"/>
    </source>
</evidence>
<dbReference type="PANTHER" id="PTHR43179">
    <property type="entry name" value="RHAMNOSYLTRANSFERASE WBBL"/>
    <property type="match status" value="1"/>
</dbReference>
<evidence type="ECO:0000313" key="6">
    <source>
        <dbReference type="Proteomes" id="UP000509478"/>
    </source>
</evidence>
<dbReference type="RefSeq" id="WP_179371833.1">
    <property type="nucleotide sequence ID" value="NZ_CP026995.1"/>
</dbReference>
<dbReference type="Proteomes" id="UP000509478">
    <property type="component" value="Chromosome"/>
</dbReference>
<evidence type="ECO:0000256" key="1">
    <source>
        <dbReference type="ARBA" id="ARBA00006739"/>
    </source>
</evidence>
<dbReference type="GO" id="GO:0016757">
    <property type="term" value="F:glycosyltransferase activity"/>
    <property type="evidence" value="ECO:0007669"/>
    <property type="project" value="UniProtKB-KW"/>
</dbReference>
<keyword evidence="3 5" id="KW-0808">Transferase</keyword>
<evidence type="ECO:0000259" key="4">
    <source>
        <dbReference type="Pfam" id="PF00535"/>
    </source>
</evidence>
<name>A0A7D5M627_9ARCH</name>
<feature type="domain" description="Glycosyltransferase 2-like" evidence="4">
    <location>
        <begin position="12"/>
        <end position="182"/>
    </location>
</feature>
<evidence type="ECO:0000256" key="3">
    <source>
        <dbReference type="ARBA" id="ARBA00022679"/>
    </source>
</evidence>
<dbReference type="InterPro" id="IPR029044">
    <property type="entry name" value="Nucleotide-diphossugar_trans"/>
</dbReference>
<dbReference type="Gene3D" id="3.90.550.10">
    <property type="entry name" value="Spore Coat Polysaccharide Biosynthesis Protein SpsA, Chain A"/>
    <property type="match status" value="1"/>
</dbReference>
<dbReference type="KEGG" id="nue:C5F50_00720"/>
<dbReference type="Pfam" id="PF00535">
    <property type="entry name" value="Glycos_transf_2"/>
    <property type="match status" value="1"/>
</dbReference>
<accession>A0A7D5M627</accession>
<dbReference type="GeneID" id="56066539"/>
<dbReference type="InterPro" id="IPR001173">
    <property type="entry name" value="Glyco_trans_2-like"/>
</dbReference>
<reference evidence="5 6" key="1">
    <citation type="submission" date="2018-02" db="EMBL/GenBank/DDBJ databases">
        <title>Complete genome of Nitrosopumilus ureaphilus PS0.</title>
        <authorList>
            <person name="Qin W."/>
            <person name="Zheng Y."/>
            <person name="Stahl D.A."/>
        </authorList>
    </citation>
    <scope>NUCLEOTIDE SEQUENCE [LARGE SCALE GENOMIC DNA]</scope>
    <source>
        <strain evidence="5 6">PS0</strain>
    </source>
</reference>
<keyword evidence="2" id="KW-0328">Glycosyltransferase</keyword>
<sequence length="354" mass="41338">MTKIDVKKGLVSIIILNYNGEKFLENCLESIFKETKQDYEIIVVDNDSPDKSGEKFSKKYHECNFILNKENVGVSEGLNIGIRNANGEFIVLLNNDLIVAPKWLDYLFEAYMNKGEGLYQPKFLKMKDRSIIDSAGNLINIFGFGFSREKGKKDLLQYNIIEEIGFAAGTCLFCPKEIFDKVGLFDEKLFAYNEDLDLGWRARLLNYRSYYVPESIVYHYGSAQWKWSGEKFYLLERNRWVVLLSNYETKTILKLLPSLLIIEIGLIVFFTKKKMLVKKLRSYLGIIRLSNHIRKRRKTIRKIKKVQDEQIFESFCCTIETPLEVSETENIEKFNKLLKILCKIAGFYKISKDM</sequence>
<evidence type="ECO:0000256" key="2">
    <source>
        <dbReference type="ARBA" id="ARBA00022676"/>
    </source>
</evidence>
<gene>
    <name evidence="5" type="ORF">C5F50_00720</name>
</gene>
<dbReference type="EMBL" id="CP026995">
    <property type="protein sequence ID" value="QLH05767.1"/>
    <property type="molecule type" value="Genomic_DNA"/>
</dbReference>
<protein>
    <submittedName>
        <fullName evidence="5">Glycosyl transferase</fullName>
    </submittedName>
</protein>
<dbReference type="SUPFAM" id="SSF53448">
    <property type="entry name" value="Nucleotide-diphospho-sugar transferases"/>
    <property type="match status" value="1"/>
</dbReference>